<keyword evidence="3" id="KW-0336">GPI-anchor</keyword>
<comment type="subcellular location">
    <subcellularLocation>
        <location evidence="1">Cell membrane</location>
        <topology evidence="1">Lipid-anchor</topology>
        <topology evidence="1">GPI-anchor</topology>
    </subcellularLocation>
</comment>
<keyword evidence="5" id="KW-0325">Glycoprotein</keyword>
<evidence type="ECO:0000256" key="2">
    <source>
        <dbReference type="ARBA" id="ARBA00022475"/>
    </source>
</evidence>
<protein>
    <submittedName>
        <fullName evidence="10">Variant surface glycoprotein 1520</fullName>
    </submittedName>
</protein>
<keyword evidence="8" id="KW-0732">Signal</keyword>
<name>M4SYN1_9TRYP</name>
<dbReference type="EMBL" id="KC613015">
    <property type="protein sequence ID" value="AGH60446.1"/>
    <property type="molecule type" value="Genomic_DNA"/>
</dbReference>
<evidence type="ECO:0000256" key="6">
    <source>
        <dbReference type="ARBA" id="ARBA00023288"/>
    </source>
</evidence>
<accession>M4SYN1</accession>
<evidence type="ECO:0000259" key="9">
    <source>
        <dbReference type="Pfam" id="PF00913"/>
    </source>
</evidence>
<dbReference type="AlphaFoldDB" id="M4SYN1"/>
<evidence type="ECO:0000256" key="1">
    <source>
        <dbReference type="ARBA" id="ARBA00004609"/>
    </source>
</evidence>
<dbReference type="SUPFAM" id="SSF58087">
    <property type="entry name" value="Variant surface glycoprotein (N-terminal domain)"/>
    <property type="match status" value="1"/>
</dbReference>
<dbReference type="InterPro" id="IPR001812">
    <property type="entry name" value="Trypano_VSG_A_N_dom"/>
</dbReference>
<keyword evidence="2" id="KW-1003">Cell membrane</keyword>
<dbReference type="GO" id="GO:0042783">
    <property type="term" value="P:symbiont-mediated evasion of host immune response"/>
    <property type="evidence" value="ECO:0007669"/>
    <property type="project" value="InterPro"/>
</dbReference>
<evidence type="ECO:0000256" key="8">
    <source>
        <dbReference type="SAM" id="SignalP"/>
    </source>
</evidence>
<feature type="region of interest" description="Disordered" evidence="7">
    <location>
        <begin position="330"/>
        <end position="356"/>
    </location>
</feature>
<keyword evidence="6" id="KW-0449">Lipoprotein</keyword>
<keyword evidence="4" id="KW-0472">Membrane</keyword>
<reference evidence="10" key="2">
    <citation type="journal article" date="2014" name="Mol. Biochem. Parasitol.">
        <title>Capturing the variant surface glycoprotein repertoire (the VSGnome) of Trypanosoma brucei Lister 427.</title>
        <authorList>
            <person name="Cross G.A."/>
            <person name="Kim H.S."/>
            <person name="Wickstead B."/>
        </authorList>
    </citation>
    <scope>NUCLEOTIDE SEQUENCE</scope>
    <source>
        <strain evidence="10">Lister 427</strain>
    </source>
</reference>
<organism evidence="10">
    <name type="scientific">Trypanosoma brucei</name>
    <dbReference type="NCBI Taxonomy" id="5691"/>
    <lineage>
        <taxon>Eukaryota</taxon>
        <taxon>Discoba</taxon>
        <taxon>Euglenozoa</taxon>
        <taxon>Kinetoplastea</taxon>
        <taxon>Metakinetoplastina</taxon>
        <taxon>Trypanosomatida</taxon>
        <taxon>Trypanosomatidae</taxon>
        <taxon>Trypanosoma</taxon>
    </lineage>
</organism>
<evidence type="ECO:0000256" key="5">
    <source>
        <dbReference type="ARBA" id="ARBA00023180"/>
    </source>
</evidence>
<sequence>MLALFFIALQLPTILLVSGAKHALSEKGVDDACGISKELKKLAIFSVTTAKGIEGRLRRLREVHRNIYLLLLTDKISPTTDNVDVAMYVRYQIEEIQQTIQDKLPVAIKQRTVAALAAGRIDETTYLFAKANTGDTNAYCISDQPVGTGAATKTHIPKCHNGNELDGTIGDEEQHTYTDLTSARAELTENGAAKGPTDGKNCALSSTQNTNGIIHHASNNPTLILACGLLKIATADTTGNPWQKATQTVGARMPLTELDGLLTTDTKELATILARSDKTAKLGAEDKAGINDITLQSTNVGLKGETREITIRADTFDRISKALKKFLRWRPDKKRQRPTNPCEGHSCQSVSETTRTSKMRYTNHRIHLQYYQNRGRVQ</sequence>
<evidence type="ECO:0000256" key="4">
    <source>
        <dbReference type="ARBA" id="ARBA00023136"/>
    </source>
</evidence>
<feature type="compositionally biased region" description="Polar residues" evidence="7">
    <location>
        <begin position="346"/>
        <end position="356"/>
    </location>
</feature>
<dbReference type="Pfam" id="PF00913">
    <property type="entry name" value="Trypan_glycop"/>
    <property type="match status" value="1"/>
</dbReference>
<feature type="signal peptide" evidence="8">
    <location>
        <begin position="1"/>
        <end position="19"/>
    </location>
</feature>
<dbReference type="Gene3D" id="3.90.150.10">
    <property type="entry name" value="Variant Surface Glycoprotein, subunit A domain 1"/>
    <property type="match status" value="1"/>
</dbReference>
<feature type="domain" description="Trypanosome variant surface glycoprotein A-type N-terminal" evidence="9">
    <location>
        <begin position="18"/>
        <end position="247"/>
    </location>
</feature>
<reference evidence="10" key="1">
    <citation type="submission" date="2013-02" db="EMBL/GenBank/DDBJ databases">
        <authorList>
            <person name="Cross G.A.M."/>
            <person name="Kim H.-S."/>
            <person name="Wickstead B."/>
        </authorList>
    </citation>
    <scope>NUCLEOTIDE SEQUENCE</scope>
    <source>
        <strain evidence="10">Lister 427</strain>
    </source>
</reference>
<evidence type="ECO:0000256" key="3">
    <source>
        <dbReference type="ARBA" id="ARBA00022622"/>
    </source>
</evidence>
<dbReference type="GO" id="GO:0005886">
    <property type="term" value="C:plasma membrane"/>
    <property type="evidence" value="ECO:0007669"/>
    <property type="project" value="UniProtKB-SubCell"/>
</dbReference>
<dbReference type="GO" id="GO:0098552">
    <property type="term" value="C:side of membrane"/>
    <property type="evidence" value="ECO:0007669"/>
    <property type="project" value="UniProtKB-KW"/>
</dbReference>
<evidence type="ECO:0000313" key="10">
    <source>
        <dbReference type="EMBL" id="AGH60446.1"/>
    </source>
</evidence>
<proteinExistence type="predicted"/>
<evidence type="ECO:0000256" key="7">
    <source>
        <dbReference type="SAM" id="MobiDB-lite"/>
    </source>
</evidence>
<feature type="chain" id="PRO_5004057690" evidence="8">
    <location>
        <begin position="20"/>
        <end position="378"/>
    </location>
</feature>